<accession>A0ABP4DV84</accession>
<protein>
    <submittedName>
        <fullName evidence="2">Uncharacterized protein</fullName>
    </submittedName>
</protein>
<evidence type="ECO:0000256" key="1">
    <source>
        <dbReference type="SAM" id="MobiDB-lite"/>
    </source>
</evidence>
<feature type="compositionally biased region" description="Basic and acidic residues" evidence="1">
    <location>
        <begin position="39"/>
        <end position="57"/>
    </location>
</feature>
<proteinExistence type="predicted"/>
<reference evidence="3" key="1">
    <citation type="journal article" date="2019" name="Int. J. Syst. Evol. Microbiol.">
        <title>The Global Catalogue of Microorganisms (GCM) 10K type strain sequencing project: providing services to taxonomists for standard genome sequencing and annotation.</title>
        <authorList>
            <consortium name="The Broad Institute Genomics Platform"/>
            <consortium name="The Broad Institute Genome Sequencing Center for Infectious Disease"/>
            <person name="Wu L."/>
            <person name="Ma J."/>
        </authorList>
    </citation>
    <scope>NUCLEOTIDE SEQUENCE [LARGE SCALE GENOMIC DNA]</scope>
    <source>
        <strain evidence="3">JCM 13002</strain>
    </source>
</reference>
<organism evidence="2 3">
    <name type="scientific">Kitasatospora arboriphila</name>
    <dbReference type="NCBI Taxonomy" id="258052"/>
    <lineage>
        <taxon>Bacteria</taxon>
        <taxon>Bacillati</taxon>
        <taxon>Actinomycetota</taxon>
        <taxon>Actinomycetes</taxon>
        <taxon>Kitasatosporales</taxon>
        <taxon>Streptomycetaceae</taxon>
        <taxon>Kitasatospora</taxon>
    </lineage>
</organism>
<gene>
    <name evidence="2" type="ORF">GCM10009663_01610</name>
</gene>
<dbReference type="Proteomes" id="UP001499987">
    <property type="component" value="Unassembled WGS sequence"/>
</dbReference>
<feature type="region of interest" description="Disordered" evidence="1">
    <location>
        <begin position="31"/>
        <end position="73"/>
    </location>
</feature>
<name>A0ABP4DV84_9ACTN</name>
<keyword evidence="3" id="KW-1185">Reference proteome</keyword>
<evidence type="ECO:0000313" key="2">
    <source>
        <dbReference type="EMBL" id="GAA1069375.1"/>
    </source>
</evidence>
<comment type="caution">
    <text evidence="2">The sequence shown here is derived from an EMBL/GenBank/DDBJ whole genome shotgun (WGS) entry which is preliminary data.</text>
</comment>
<sequence length="73" mass="7823">MLREAEAQVASSSCHIPGRLAPYVPRAKVRRAGTNQELHSSRAERARAPREFLRDRASVGSGGAVRTGPRAAA</sequence>
<evidence type="ECO:0000313" key="3">
    <source>
        <dbReference type="Proteomes" id="UP001499987"/>
    </source>
</evidence>
<dbReference type="EMBL" id="BAAALD010000001">
    <property type="protein sequence ID" value="GAA1069375.1"/>
    <property type="molecule type" value="Genomic_DNA"/>
</dbReference>